<dbReference type="GO" id="GO:0005829">
    <property type="term" value="C:cytosol"/>
    <property type="evidence" value="ECO:0007669"/>
    <property type="project" value="TreeGrafter"/>
</dbReference>
<evidence type="ECO:0000256" key="7">
    <source>
        <dbReference type="ARBA" id="ARBA00022833"/>
    </source>
</evidence>
<dbReference type="AlphaFoldDB" id="A0A097IG30"/>
<dbReference type="InterPro" id="IPR024909">
    <property type="entry name" value="Cys-tRNA/MSH_ligase"/>
</dbReference>
<comment type="similarity">
    <text evidence="2 10">Belongs to the class-I aminoacyl-tRNA synthetase family. MshC subfamily.</text>
</comment>
<feature type="binding site" evidence="10">
    <location>
        <begin position="246"/>
        <end position="248"/>
    </location>
    <ligand>
        <name>L-cysteinyl-5'-AMP</name>
        <dbReference type="ChEBI" id="CHEBI:144924"/>
    </ligand>
</feature>
<dbReference type="OrthoDB" id="9815130at2"/>
<dbReference type="EC" id="6.3.1.13" evidence="10"/>
<keyword evidence="4 10" id="KW-0436">Ligase</keyword>
<feature type="domain" description="tRNA synthetases class I catalytic" evidence="11">
    <location>
        <begin position="36"/>
        <end position="334"/>
    </location>
</feature>
<dbReference type="PRINTS" id="PR00983">
    <property type="entry name" value="TRNASYNTHCYS"/>
</dbReference>
<evidence type="ECO:0000256" key="8">
    <source>
        <dbReference type="ARBA" id="ARBA00022840"/>
    </source>
</evidence>
<dbReference type="GO" id="GO:0005524">
    <property type="term" value="F:ATP binding"/>
    <property type="evidence" value="ECO:0007669"/>
    <property type="project" value="UniProtKB-KW"/>
</dbReference>
<comment type="function">
    <text evidence="1 10">Catalyzes the ATP-dependent condensation of GlcN-Ins and L-cysteine to form L-Cys-GlcN-Ins.</text>
</comment>
<dbReference type="GO" id="GO:0004817">
    <property type="term" value="F:cysteine-tRNA ligase activity"/>
    <property type="evidence" value="ECO:0007669"/>
    <property type="project" value="TreeGrafter"/>
</dbReference>
<feature type="binding site" evidence="10">
    <location>
        <begin position="40"/>
        <end position="43"/>
    </location>
    <ligand>
        <name>L-cysteinyl-5'-AMP</name>
        <dbReference type="ChEBI" id="CHEBI:144924"/>
    </ligand>
</feature>
<dbReference type="CDD" id="cd00672">
    <property type="entry name" value="CysRS_core"/>
    <property type="match status" value="1"/>
</dbReference>
<feature type="binding site" evidence="10">
    <location>
        <begin position="78"/>
        <end position="80"/>
    </location>
    <ligand>
        <name>L-cysteinyl-5'-AMP</name>
        <dbReference type="ChEBI" id="CHEBI:144924"/>
    </ligand>
</feature>
<dbReference type="eggNOG" id="COG0215">
    <property type="taxonomic scope" value="Bacteria"/>
</dbReference>
<feature type="binding site" evidence="10">
    <location>
        <position position="280"/>
    </location>
    <ligand>
        <name>L-cysteinyl-5'-AMP</name>
        <dbReference type="ChEBI" id="CHEBI:144924"/>
    </ligand>
</feature>
<protein>
    <recommendedName>
        <fullName evidence="10">L-cysteine:1D-myo-inositol 2-amino-2-deoxy-alpha-D-glucopyranoside ligase</fullName>
        <shortName evidence="10">L-Cys:GlcN-Ins ligase</shortName>
        <ecNumber evidence="10">6.3.1.13</ecNumber>
    </recommendedName>
    <alternativeName>
        <fullName evidence="10">Mycothiol ligase</fullName>
        <shortName evidence="10">MSH ligase</shortName>
    </alternativeName>
</protein>
<dbReference type="EMBL" id="CP006764">
    <property type="protein sequence ID" value="AIT61095.1"/>
    <property type="molecule type" value="Genomic_DNA"/>
</dbReference>
<dbReference type="InterPro" id="IPR017812">
    <property type="entry name" value="Mycothiol_ligase_MshC"/>
</dbReference>
<evidence type="ECO:0000313" key="12">
    <source>
        <dbReference type="EMBL" id="AIT61095.1"/>
    </source>
</evidence>
<evidence type="ECO:0000259" key="11">
    <source>
        <dbReference type="Pfam" id="PF01406"/>
    </source>
</evidence>
<evidence type="ECO:0000313" key="13">
    <source>
        <dbReference type="Proteomes" id="UP000029914"/>
    </source>
</evidence>
<evidence type="ECO:0000256" key="10">
    <source>
        <dbReference type="HAMAP-Rule" id="MF_01697"/>
    </source>
</evidence>
<sequence length="401" mass="43924">MRSWPIPEVPTVDGESVQLTLYDTADQQIRPVEGSGMYVCGITPYDSTHLGHAATYVTFDLIHRLLIDAGSDVNYVQNITDVDDPLFERAERDGVDWRDLGQSQIELFRTDMEQLSVIPPRDYIGAMESVDEVIEMVQTLLDRGAAYIVDDPEFPDVYASVHATSHFGYESNYTGEQMREAFAERGGDPDRPGKRDPLDALVWKAERDGEPAWDSPFGPGRPGWHVECSAIATNRLGAPFAVQGGGSDLAFPHHEFSAAHAEAATGVERMAGHYVHAGMIALEGTKMSKSLGNLVFVHKLTAAGHDPSAIRLGIYASHYRSDRDWSDEVLARAEQRLAAWRAGGGSLAETKAAVQELRECLADDLDTIGALEVVDRWAQGSGEDGRDLMRTALDGLLGVRL</sequence>
<feature type="binding site" evidence="10">
    <location>
        <position position="228"/>
    </location>
    <ligand>
        <name>Zn(2+)</name>
        <dbReference type="ChEBI" id="CHEBI:29105"/>
    </ligand>
</feature>
<evidence type="ECO:0000256" key="9">
    <source>
        <dbReference type="ARBA" id="ARBA00048350"/>
    </source>
</evidence>
<dbReference type="GO" id="GO:0008270">
    <property type="term" value="F:zinc ion binding"/>
    <property type="evidence" value="ECO:0007669"/>
    <property type="project" value="UniProtKB-UniRule"/>
</dbReference>
<name>A0A097IG30_9CORY</name>
<dbReference type="KEGG" id="cdo:CDOO_07385"/>
<dbReference type="PANTHER" id="PTHR10890">
    <property type="entry name" value="CYSTEINYL-TRNA SYNTHETASE"/>
    <property type="match status" value="1"/>
</dbReference>
<keyword evidence="8 10" id="KW-0067">ATP-binding</keyword>
<dbReference type="Proteomes" id="UP000029914">
    <property type="component" value="Chromosome"/>
</dbReference>
<comment type="cofactor">
    <cofactor evidence="10">
        <name>Zn(2+)</name>
        <dbReference type="ChEBI" id="CHEBI:29105"/>
    </cofactor>
    <text evidence="10">Binds 1 zinc ion per subunit.</text>
</comment>
<dbReference type="RefSeq" id="WP_018021662.1">
    <property type="nucleotide sequence ID" value="NZ_AQUX01000003.1"/>
</dbReference>
<dbReference type="GO" id="GO:0035446">
    <property type="term" value="F:cysteine-glucosaminylinositol ligase activity"/>
    <property type="evidence" value="ECO:0007669"/>
    <property type="project" value="UniProtKB-UniRule"/>
</dbReference>
<feature type="short sequence motif" description="'ERGGDP' region" evidence="10">
    <location>
        <begin position="184"/>
        <end position="189"/>
    </location>
</feature>
<keyword evidence="7 10" id="KW-0862">Zinc</keyword>
<feature type="short sequence motif" description="'HIGH' region" evidence="10">
    <location>
        <begin position="42"/>
        <end position="52"/>
    </location>
</feature>
<dbReference type="HAMAP" id="MF_01697">
    <property type="entry name" value="MshC"/>
    <property type="match status" value="1"/>
</dbReference>
<organism evidence="12 13">
    <name type="scientific">Corynebacterium doosanense CAU 212 = DSM 45436</name>
    <dbReference type="NCBI Taxonomy" id="558173"/>
    <lineage>
        <taxon>Bacteria</taxon>
        <taxon>Bacillati</taxon>
        <taxon>Actinomycetota</taxon>
        <taxon>Actinomycetes</taxon>
        <taxon>Mycobacteriales</taxon>
        <taxon>Corynebacteriaceae</taxon>
        <taxon>Corynebacterium</taxon>
    </lineage>
</organism>
<dbReference type="SUPFAM" id="SSF52374">
    <property type="entry name" value="Nucleotidylyl transferase"/>
    <property type="match status" value="1"/>
</dbReference>
<evidence type="ECO:0000256" key="4">
    <source>
        <dbReference type="ARBA" id="ARBA00022598"/>
    </source>
</evidence>
<dbReference type="GO" id="GO:0010125">
    <property type="term" value="P:mycothiol biosynthetic process"/>
    <property type="evidence" value="ECO:0007669"/>
    <property type="project" value="UniProtKB-UniRule"/>
</dbReference>
<gene>
    <name evidence="10" type="primary">mshC</name>
    <name evidence="12" type="ORF">CDOO_07385</name>
</gene>
<dbReference type="InterPro" id="IPR014729">
    <property type="entry name" value="Rossmann-like_a/b/a_fold"/>
</dbReference>
<evidence type="ECO:0000256" key="1">
    <source>
        <dbReference type="ARBA" id="ARBA00003679"/>
    </source>
</evidence>
<keyword evidence="13" id="KW-1185">Reference proteome</keyword>
<dbReference type="PANTHER" id="PTHR10890:SF3">
    <property type="entry name" value="CYSTEINE--TRNA LIGASE, CYTOPLASMIC"/>
    <property type="match status" value="1"/>
</dbReference>
<evidence type="ECO:0000256" key="2">
    <source>
        <dbReference type="ARBA" id="ARBA00007723"/>
    </source>
</evidence>
<dbReference type="Pfam" id="PF01406">
    <property type="entry name" value="tRNA-synt_1e"/>
    <property type="match status" value="1"/>
</dbReference>
<proteinExistence type="inferred from homology"/>
<comment type="subunit">
    <text evidence="3 10">Monomer.</text>
</comment>
<keyword evidence="6 10" id="KW-0547">Nucleotide-binding</keyword>
<keyword evidence="5 10" id="KW-0479">Metal-binding</keyword>
<feature type="binding site" evidence="10">
    <location>
        <position position="224"/>
    </location>
    <ligand>
        <name>L-cysteinyl-5'-AMP</name>
        <dbReference type="ChEBI" id="CHEBI:144924"/>
    </ligand>
</feature>
<dbReference type="HOGENOM" id="CLU_013528_0_0_11"/>
<dbReference type="GO" id="GO:0006423">
    <property type="term" value="P:cysteinyl-tRNA aminoacylation"/>
    <property type="evidence" value="ECO:0007669"/>
    <property type="project" value="TreeGrafter"/>
</dbReference>
<feature type="binding site" evidence="10">
    <location>
        <position position="55"/>
    </location>
    <ligand>
        <name>L-cysteinyl-5'-AMP</name>
        <dbReference type="ChEBI" id="CHEBI:144924"/>
    </ligand>
</feature>
<dbReference type="InterPro" id="IPR032678">
    <property type="entry name" value="tRNA-synt_1_cat_dom"/>
</dbReference>
<feature type="binding site" evidence="10">
    <location>
        <position position="253"/>
    </location>
    <ligand>
        <name>Zn(2+)</name>
        <dbReference type="ChEBI" id="CHEBI:29105"/>
    </ligand>
</feature>
<evidence type="ECO:0000256" key="3">
    <source>
        <dbReference type="ARBA" id="ARBA00011245"/>
    </source>
</evidence>
<accession>A0A097IG30</accession>
<feature type="short sequence motif" description="'KMSKS' region" evidence="10">
    <location>
        <begin position="286"/>
        <end position="290"/>
    </location>
</feature>
<feature type="binding site" evidence="10">
    <location>
        <position position="40"/>
    </location>
    <ligand>
        <name>Zn(2+)</name>
        <dbReference type="ChEBI" id="CHEBI:29105"/>
    </ligand>
</feature>
<dbReference type="STRING" id="558173.CDOO_07385"/>
<reference evidence="12 13" key="1">
    <citation type="submission" date="2013-09" db="EMBL/GenBank/DDBJ databases">
        <title>Complete genome sequence of Corynebacterium doosanense CAU 212(T) (=DSM 45436(T)), isolated from activated sludge.</title>
        <authorList>
            <person name="Schaffert L."/>
            <person name="Albersmeier A."/>
            <person name="Kalinowski J."/>
            <person name="Ruckert C."/>
        </authorList>
    </citation>
    <scope>NUCLEOTIDE SEQUENCE [LARGE SCALE GENOMIC DNA]</scope>
    <source>
        <strain evidence="12 13">CAU 212</strain>
    </source>
</reference>
<dbReference type="NCBIfam" id="TIGR03447">
    <property type="entry name" value="mycothiol_MshC"/>
    <property type="match status" value="1"/>
</dbReference>
<dbReference type="Gene3D" id="1.20.120.640">
    <property type="entry name" value="Anticodon-binding domain of a subclass of class I aminoacyl-tRNA synthetases"/>
    <property type="match status" value="1"/>
</dbReference>
<evidence type="ECO:0000256" key="5">
    <source>
        <dbReference type="ARBA" id="ARBA00022723"/>
    </source>
</evidence>
<evidence type="ECO:0000256" key="6">
    <source>
        <dbReference type="ARBA" id="ARBA00022741"/>
    </source>
</evidence>
<comment type="catalytic activity">
    <reaction evidence="9 10">
        <text>1D-myo-inositol 2-amino-2-deoxy-alpha-D-glucopyranoside + L-cysteine + ATP = 1D-myo-inositol 2-(L-cysteinylamino)-2-deoxy-alpha-D-glucopyranoside + AMP + diphosphate + H(+)</text>
        <dbReference type="Rhea" id="RHEA:26176"/>
        <dbReference type="ChEBI" id="CHEBI:15378"/>
        <dbReference type="ChEBI" id="CHEBI:30616"/>
        <dbReference type="ChEBI" id="CHEBI:33019"/>
        <dbReference type="ChEBI" id="CHEBI:35235"/>
        <dbReference type="ChEBI" id="CHEBI:58886"/>
        <dbReference type="ChEBI" id="CHEBI:58887"/>
        <dbReference type="ChEBI" id="CHEBI:456215"/>
        <dbReference type="EC" id="6.3.1.13"/>
    </reaction>
</comment>
<dbReference type="Gene3D" id="3.40.50.620">
    <property type="entry name" value="HUPs"/>
    <property type="match status" value="1"/>
</dbReference>